<reference evidence="1 2" key="1">
    <citation type="submission" date="2023-02" db="EMBL/GenBank/DDBJ databases">
        <title>LHISI_Scaffold_Assembly.</title>
        <authorList>
            <person name="Stuart O.P."/>
            <person name="Cleave R."/>
            <person name="Magrath M.J.L."/>
            <person name="Mikheyev A.S."/>
        </authorList>
    </citation>
    <scope>NUCLEOTIDE SEQUENCE [LARGE SCALE GENOMIC DNA]</scope>
    <source>
        <strain evidence="1">Daus_M_001</strain>
        <tissue evidence="1">Leg muscle</tissue>
    </source>
</reference>
<accession>A0ABQ9GEW0</accession>
<keyword evidence="2" id="KW-1185">Reference proteome</keyword>
<dbReference type="Proteomes" id="UP001159363">
    <property type="component" value="Chromosome 11"/>
</dbReference>
<proteinExistence type="predicted"/>
<evidence type="ECO:0000313" key="1">
    <source>
        <dbReference type="EMBL" id="KAJ8870923.1"/>
    </source>
</evidence>
<organism evidence="1 2">
    <name type="scientific">Dryococelus australis</name>
    <dbReference type="NCBI Taxonomy" id="614101"/>
    <lineage>
        <taxon>Eukaryota</taxon>
        <taxon>Metazoa</taxon>
        <taxon>Ecdysozoa</taxon>
        <taxon>Arthropoda</taxon>
        <taxon>Hexapoda</taxon>
        <taxon>Insecta</taxon>
        <taxon>Pterygota</taxon>
        <taxon>Neoptera</taxon>
        <taxon>Polyneoptera</taxon>
        <taxon>Phasmatodea</taxon>
        <taxon>Verophasmatodea</taxon>
        <taxon>Anareolatae</taxon>
        <taxon>Phasmatidae</taxon>
        <taxon>Eurycanthinae</taxon>
        <taxon>Dryococelus</taxon>
    </lineage>
</organism>
<evidence type="ECO:0000313" key="2">
    <source>
        <dbReference type="Proteomes" id="UP001159363"/>
    </source>
</evidence>
<name>A0ABQ9GEW0_9NEOP</name>
<comment type="caution">
    <text evidence="1">The sequence shown here is derived from an EMBL/GenBank/DDBJ whole genome shotgun (WGS) entry which is preliminary data.</text>
</comment>
<gene>
    <name evidence="1" type="ORF">PR048_027225</name>
</gene>
<protein>
    <submittedName>
        <fullName evidence="1">Uncharacterized protein</fullName>
    </submittedName>
</protein>
<sequence length="446" mass="49780">MEQCWNANTGARQIGNTQENMPTSDIVRHDSHVGKSRERPYRKLNVGCLVVLDSREVGRQLKLVAHIGATYAEHWCIHCENKGLVASIFYSLYQLLSQLPTQSVITLNGWSKVESSCNVTRVFSRQAGSRLKMADETPSYLARDLLPNTEREIYKLCCSPLYTDVRKLRVGGVYDNCLMYVADCATCLVYKVKSDKPRASLPLMLRVGSGQLMHPDGLQHTPRHVGPPLRLCRGNEPLKQYTSWNHLVVCGAAAETSSTLLVDRVLNMNTVPASPAAANTPQSLLHITLLVAVVSCPAETLPFLSPSYLKKGISRDEGWGSATGISQRRCRSVQVFPTMFMNNIPHSVIAQIDNRTTDEVSATWHGRTKRAPISITDLVERNMLRETETCRVIDVMNEMEMPGFLWATLCPLSIFIMLLPHSRLRAAQISSLTHPSHLSTFHADKE</sequence>
<dbReference type="EMBL" id="JARBHB010000012">
    <property type="protein sequence ID" value="KAJ8870923.1"/>
    <property type="molecule type" value="Genomic_DNA"/>
</dbReference>